<comment type="subcellular location">
    <subcellularLocation>
        <location evidence="1">Endomembrane system</location>
        <topology evidence="1">Multi-pass membrane protein</topology>
    </subcellularLocation>
</comment>
<dbReference type="AlphaFoldDB" id="A0A916TN14"/>
<dbReference type="GO" id="GO:0012505">
    <property type="term" value="C:endomembrane system"/>
    <property type="evidence" value="ECO:0007669"/>
    <property type="project" value="UniProtKB-SubCell"/>
</dbReference>
<feature type="transmembrane region" description="Helical" evidence="7">
    <location>
        <begin position="84"/>
        <end position="104"/>
    </location>
</feature>
<dbReference type="RefSeq" id="WP_208998471.1">
    <property type="nucleotide sequence ID" value="NZ_BMFA01000007.1"/>
</dbReference>
<reference evidence="9" key="1">
    <citation type="journal article" date="2014" name="Int. J. Syst. Evol. Microbiol.">
        <title>Complete genome sequence of Corynebacterium casei LMG S-19264T (=DSM 44701T), isolated from a smear-ripened cheese.</title>
        <authorList>
            <consortium name="US DOE Joint Genome Institute (JGI-PGF)"/>
            <person name="Walter F."/>
            <person name="Albersmeier A."/>
            <person name="Kalinowski J."/>
            <person name="Ruckert C."/>
        </authorList>
    </citation>
    <scope>NUCLEOTIDE SEQUENCE</scope>
    <source>
        <strain evidence="9">CGMCC 1.12426</strain>
    </source>
</reference>
<comment type="caution">
    <text evidence="9">The sequence shown here is derived from an EMBL/GenBank/DDBJ whole genome shotgun (WGS) entry which is preliminary data.</text>
</comment>
<evidence type="ECO:0000313" key="9">
    <source>
        <dbReference type="EMBL" id="GGB51261.1"/>
    </source>
</evidence>
<evidence type="ECO:0000256" key="5">
    <source>
        <dbReference type="ARBA" id="ARBA00023098"/>
    </source>
</evidence>
<keyword evidence="4" id="KW-0560">Oxidoreductase</keyword>
<dbReference type="GO" id="GO:0050479">
    <property type="term" value="F:glyceryl-ether monooxygenase activity"/>
    <property type="evidence" value="ECO:0007669"/>
    <property type="project" value="TreeGrafter"/>
</dbReference>
<dbReference type="GO" id="GO:0016020">
    <property type="term" value="C:membrane"/>
    <property type="evidence" value="ECO:0007669"/>
    <property type="project" value="GOC"/>
</dbReference>
<dbReference type="InterPro" id="IPR006694">
    <property type="entry name" value="Fatty_acid_hydroxylase"/>
</dbReference>
<evidence type="ECO:0000256" key="6">
    <source>
        <dbReference type="ARBA" id="ARBA00023136"/>
    </source>
</evidence>
<keyword evidence="2 7" id="KW-0812">Transmembrane</keyword>
<evidence type="ECO:0000313" key="10">
    <source>
        <dbReference type="Proteomes" id="UP000605148"/>
    </source>
</evidence>
<evidence type="ECO:0000256" key="4">
    <source>
        <dbReference type="ARBA" id="ARBA00023002"/>
    </source>
</evidence>
<dbReference type="GO" id="GO:0008610">
    <property type="term" value="P:lipid biosynthetic process"/>
    <property type="evidence" value="ECO:0007669"/>
    <property type="project" value="InterPro"/>
</dbReference>
<accession>A0A916TN14</accession>
<evidence type="ECO:0000256" key="2">
    <source>
        <dbReference type="ARBA" id="ARBA00022692"/>
    </source>
</evidence>
<keyword evidence="10" id="KW-1185">Reference proteome</keyword>
<evidence type="ECO:0000259" key="8">
    <source>
        <dbReference type="Pfam" id="PF04116"/>
    </source>
</evidence>
<dbReference type="GO" id="GO:0005506">
    <property type="term" value="F:iron ion binding"/>
    <property type="evidence" value="ECO:0007669"/>
    <property type="project" value="InterPro"/>
</dbReference>
<dbReference type="EMBL" id="BMFA01000007">
    <property type="protein sequence ID" value="GGB51261.1"/>
    <property type="molecule type" value="Genomic_DNA"/>
</dbReference>
<dbReference type="Proteomes" id="UP000605148">
    <property type="component" value="Unassembled WGS sequence"/>
</dbReference>
<dbReference type="PANTHER" id="PTHR21624">
    <property type="entry name" value="STEROL DESATURASE-RELATED PROTEIN"/>
    <property type="match status" value="1"/>
</dbReference>
<name>A0A916TN14_9HYPH</name>
<dbReference type="GO" id="GO:0006643">
    <property type="term" value="P:membrane lipid metabolic process"/>
    <property type="evidence" value="ECO:0007669"/>
    <property type="project" value="TreeGrafter"/>
</dbReference>
<sequence>MLDSLDPNTLRLGFFAGIFAIMALIEVLLPKRDLSVARASRWPTNWGIVILDAALVRLLFPIGGIGLAALAVERGWGLLPMLGWQGGLLAGVFAFLVLDFAVWFQHWAAHKIPVLWRIHRVHHADGDVDVTTALRFHPIEILLSFLWKAAFILALGGPVWAVIAFEIVLNGAAMFNHANVALPKWLDRGLRWLIVTPDMHRVHHSARVSETDSNYGFNLSIWDRMFRTYTDQPLGGHRGMTIGLDAESADGARKFGWSLAYPFHPLKPKNLDQ</sequence>
<keyword evidence="5" id="KW-0443">Lipid metabolism</keyword>
<proteinExistence type="predicted"/>
<evidence type="ECO:0000256" key="7">
    <source>
        <dbReference type="SAM" id="Phobius"/>
    </source>
</evidence>
<feature type="transmembrane region" description="Helical" evidence="7">
    <location>
        <begin position="49"/>
        <end position="72"/>
    </location>
</feature>
<organism evidence="9 10">
    <name type="scientific">Roseibium aquae</name>
    <dbReference type="NCBI Taxonomy" id="1323746"/>
    <lineage>
        <taxon>Bacteria</taxon>
        <taxon>Pseudomonadati</taxon>
        <taxon>Pseudomonadota</taxon>
        <taxon>Alphaproteobacteria</taxon>
        <taxon>Hyphomicrobiales</taxon>
        <taxon>Stappiaceae</taxon>
        <taxon>Roseibium</taxon>
    </lineage>
</organism>
<gene>
    <name evidence="9" type="ORF">GCM10011316_24090</name>
</gene>
<keyword evidence="3 7" id="KW-1133">Transmembrane helix</keyword>
<dbReference type="Pfam" id="PF04116">
    <property type="entry name" value="FA_hydroxylase"/>
    <property type="match status" value="1"/>
</dbReference>
<feature type="transmembrane region" description="Helical" evidence="7">
    <location>
        <begin position="145"/>
        <end position="169"/>
    </location>
</feature>
<feature type="domain" description="Fatty acid hydroxylase" evidence="8">
    <location>
        <begin position="92"/>
        <end position="228"/>
    </location>
</feature>
<dbReference type="PANTHER" id="PTHR21624:SF1">
    <property type="entry name" value="ALKYLGLYCEROL MONOOXYGENASE"/>
    <property type="match status" value="1"/>
</dbReference>
<protein>
    <submittedName>
        <fullName evidence="9">Fatty acid hydroxylase</fullName>
    </submittedName>
</protein>
<reference evidence="9" key="2">
    <citation type="submission" date="2020-09" db="EMBL/GenBank/DDBJ databases">
        <authorList>
            <person name="Sun Q."/>
            <person name="Zhou Y."/>
        </authorList>
    </citation>
    <scope>NUCLEOTIDE SEQUENCE</scope>
    <source>
        <strain evidence="9">CGMCC 1.12426</strain>
    </source>
</reference>
<evidence type="ECO:0000256" key="1">
    <source>
        <dbReference type="ARBA" id="ARBA00004127"/>
    </source>
</evidence>
<keyword evidence="6 7" id="KW-0472">Membrane</keyword>
<dbReference type="InterPro" id="IPR051689">
    <property type="entry name" value="Sterol_desaturase/TMEM195"/>
</dbReference>
<evidence type="ECO:0000256" key="3">
    <source>
        <dbReference type="ARBA" id="ARBA00022989"/>
    </source>
</evidence>
<feature type="transmembrane region" description="Helical" evidence="7">
    <location>
        <begin position="12"/>
        <end position="29"/>
    </location>
</feature>